<evidence type="ECO:0000256" key="4">
    <source>
        <dbReference type="ARBA" id="ARBA00022806"/>
    </source>
</evidence>
<feature type="domain" description="UvrD-like helicase ATP-binding" evidence="12">
    <location>
        <begin position="226"/>
        <end position="743"/>
    </location>
</feature>
<organism evidence="13 14">
    <name type="scientific">Xanthomonas citri pv. citri</name>
    <dbReference type="NCBI Taxonomy" id="611301"/>
    <lineage>
        <taxon>Bacteria</taxon>
        <taxon>Pseudomonadati</taxon>
        <taxon>Pseudomonadota</taxon>
        <taxon>Gammaproteobacteria</taxon>
        <taxon>Lysobacterales</taxon>
        <taxon>Lysobacteraceae</taxon>
        <taxon>Xanthomonas</taxon>
    </lineage>
</organism>
<dbReference type="InterPro" id="IPR014017">
    <property type="entry name" value="DNA_helicase_UvrD-like_C"/>
</dbReference>
<dbReference type="GO" id="GO:0016887">
    <property type="term" value="F:ATP hydrolysis activity"/>
    <property type="evidence" value="ECO:0007669"/>
    <property type="project" value="RHEA"/>
</dbReference>
<dbReference type="PROSITE" id="PS51198">
    <property type="entry name" value="UVRD_HELICASE_ATP_BIND"/>
    <property type="match status" value="1"/>
</dbReference>
<dbReference type="KEGG" id="xcr:J163_02414"/>
<dbReference type="GO" id="GO:0043138">
    <property type="term" value="F:3'-5' DNA helicase activity"/>
    <property type="evidence" value="ECO:0007669"/>
    <property type="project" value="UniProtKB-EC"/>
</dbReference>
<dbReference type="Gene3D" id="3.40.50.300">
    <property type="entry name" value="P-loop containing nucleotide triphosphate hydrolases"/>
    <property type="match status" value="3"/>
</dbReference>
<dbReference type="InterPro" id="IPR027417">
    <property type="entry name" value="P-loop_NTPase"/>
</dbReference>
<evidence type="ECO:0000256" key="3">
    <source>
        <dbReference type="ARBA" id="ARBA00022801"/>
    </source>
</evidence>
<keyword evidence="11" id="KW-0175">Coiled coil</keyword>
<keyword evidence="2 10" id="KW-0547">Nucleotide-binding</keyword>
<dbReference type="GO" id="GO:0000725">
    <property type="term" value="P:recombinational repair"/>
    <property type="evidence" value="ECO:0007669"/>
    <property type="project" value="TreeGrafter"/>
</dbReference>
<evidence type="ECO:0000313" key="13">
    <source>
        <dbReference type="EMBL" id="CEG16631.1"/>
    </source>
</evidence>
<evidence type="ECO:0000256" key="5">
    <source>
        <dbReference type="ARBA" id="ARBA00022840"/>
    </source>
</evidence>
<proteinExistence type="inferred from homology"/>
<dbReference type="PANTHER" id="PTHR11070">
    <property type="entry name" value="UVRD / RECB / PCRA DNA HELICASE FAMILY MEMBER"/>
    <property type="match status" value="1"/>
</dbReference>
<dbReference type="EC" id="5.6.2.4" evidence="8"/>
<dbReference type="GO" id="GO:0003677">
    <property type="term" value="F:DNA binding"/>
    <property type="evidence" value="ECO:0007669"/>
    <property type="project" value="InterPro"/>
</dbReference>
<dbReference type="PANTHER" id="PTHR11070:SF63">
    <property type="entry name" value="DNA HELICASE IV"/>
    <property type="match status" value="1"/>
</dbReference>
<evidence type="ECO:0000256" key="8">
    <source>
        <dbReference type="ARBA" id="ARBA00034808"/>
    </source>
</evidence>
<evidence type="ECO:0000256" key="1">
    <source>
        <dbReference type="ARBA" id="ARBA00009922"/>
    </source>
</evidence>
<evidence type="ECO:0000313" key="14">
    <source>
        <dbReference type="Proteomes" id="UP000052230"/>
    </source>
</evidence>
<evidence type="ECO:0000256" key="6">
    <source>
        <dbReference type="ARBA" id="ARBA00023235"/>
    </source>
</evidence>
<comment type="catalytic activity">
    <reaction evidence="9">
        <text>ATP + H2O = ADP + phosphate + H(+)</text>
        <dbReference type="Rhea" id="RHEA:13065"/>
        <dbReference type="ChEBI" id="CHEBI:15377"/>
        <dbReference type="ChEBI" id="CHEBI:15378"/>
        <dbReference type="ChEBI" id="CHEBI:30616"/>
        <dbReference type="ChEBI" id="CHEBI:43474"/>
        <dbReference type="ChEBI" id="CHEBI:456216"/>
        <dbReference type="EC" id="5.6.2.4"/>
    </reaction>
</comment>
<dbReference type="InterPro" id="IPR000212">
    <property type="entry name" value="DNA_helicase_UvrD/REP"/>
</dbReference>
<sequence>MEVTSKPGRPEALPTVSIKESWRDVWFCLRKPLSLEISAKAASMAGLEVRYWQLSAVQDRAPSWFLPRWLDRGHVVLTYRSGKEEYQRSFVLRGAARAQARKDILQRAHRELTRALDAADRALVPIRSDIERTYRSDRYVRHSQAARITSNHADMARKVAPVLDALHRHPLLAPSDRELARSLKDELADLAKRVNKPEASRTEHNEQYLAYQIEAEADYFNAVESSPLTPEQTAAALVFEDATLVVAAAGSGKSSCIVGKIGFALKSGLFQDHEILALAYNKKAAKSLDERLSKKLSKAIGRKVAVASKTFHSFGLSVMVEANGEGIRPRVLKEEAGEEGRFLRTVIDRLKDEDLPFQQALADWLLFAPFEDPSPSGIAGNLEDCEKRYEECCRQRIKAKREEGKKSYEPTIPTLDPAIHVRSLEERSIVNWLFLRGIPVGYETPDWDGAKLLGLGVSESTKRQRPYKPDFTYCQTQQLSNGTQREVRVIHEHFALDGNGRAPAWMGGAEYEAQARSKRAMFKKRVAGGHRNGKPVVFFETTSAQMRDGTLWNHLEHSLKAAGIAVGPRSQDVYRRAIASFGPIEGLEQLIMDFVLRFKDSGLTEGEVLQEAKQQPNSWRALLFLKVAFPVFHAYQQALRDAGKIDYADMLREALAALRDGRVKTPYRFVLVDEFQDIARLRADLVKSVLDQAPYESIVFCVGDDWQTINRFSGSDVGIFKNIGNHFGRHERQLMLSRTFRCSSGIATLARELVLKNDNQFDKPVQARPDRLSHCVRVVLHKPGAEHRMPALETQLAALIETGKDLGIALPSVQILARTTVKTTAPLGLDSKDAINALKARYTGQLEVEVMSLHGSKGLEADFVVLVGFDSGFRGFPDERAPEPLLDLVLPKLSHENEEERRLLYVGLTRAKHQVIVLANGDAPSEYVLELSALSEHHAFIDWINLGAQRTDCPRCKVGSLQPPRNSELKLVCSRSARCGYRGQIPRRQAPTVNS</sequence>
<keyword evidence="6" id="KW-0413">Isomerase</keyword>
<dbReference type="KEGG" id="xcn:J169_02427"/>
<evidence type="ECO:0000256" key="11">
    <source>
        <dbReference type="SAM" id="Coils"/>
    </source>
</evidence>
<dbReference type="SUPFAM" id="SSF52540">
    <property type="entry name" value="P-loop containing nucleoside triphosphate hydrolases"/>
    <property type="match status" value="1"/>
</dbReference>
<dbReference type="EMBL" id="CCXZ01000139">
    <property type="protein sequence ID" value="CEG16631.1"/>
    <property type="molecule type" value="Genomic_DNA"/>
</dbReference>
<feature type="coiled-coil region" evidence="11">
    <location>
        <begin position="95"/>
        <end position="122"/>
    </location>
</feature>
<dbReference type="KEGG" id="xcf:J172_02421"/>
<comment type="catalytic activity">
    <reaction evidence="7">
        <text>Couples ATP hydrolysis with the unwinding of duplex DNA by translocating in the 3'-5' direction.</text>
        <dbReference type="EC" id="5.6.2.4"/>
    </reaction>
</comment>
<dbReference type="KEGG" id="xcu:J159_02418"/>
<dbReference type="InterPro" id="IPR013986">
    <property type="entry name" value="DExx_box_DNA_helicase_dom_sf"/>
</dbReference>
<keyword evidence="5 10" id="KW-0067">ATP-binding</keyword>
<dbReference type="InterPro" id="IPR014016">
    <property type="entry name" value="UvrD-like_ATP-bd"/>
</dbReference>
<dbReference type="Gene3D" id="1.10.10.160">
    <property type="match status" value="1"/>
</dbReference>
<dbReference type="GO" id="GO:0005829">
    <property type="term" value="C:cytosol"/>
    <property type="evidence" value="ECO:0007669"/>
    <property type="project" value="TreeGrafter"/>
</dbReference>
<comment type="similarity">
    <text evidence="1">Belongs to the helicase family. UvrD subfamily.</text>
</comment>
<evidence type="ECO:0000256" key="7">
    <source>
        <dbReference type="ARBA" id="ARBA00034617"/>
    </source>
</evidence>
<dbReference type="Proteomes" id="UP000052230">
    <property type="component" value="Unassembled WGS sequence"/>
</dbReference>
<comment type="caution">
    <text evidence="13">The sequence shown here is derived from an EMBL/GenBank/DDBJ whole genome shotgun (WGS) entry which is preliminary data.</text>
</comment>
<dbReference type="Pfam" id="PF13361">
    <property type="entry name" value="UvrD_C"/>
    <property type="match status" value="1"/>
</dbReference>
<dbReference type="AlphaFoldDB" id="A0A0U5FE39"/>
<dbReference type="Pfam" id="PF00580">
    <property type="entry name" value="UvrD-helicase"/>
    <property type="match status" value="2"/>
</dbReference>
<keyword evidence="3 10" id="KW-0378">Hydrolase</keyword>
<accession>A0A0U5FE39</accession>
<evidence type="ECO:0000256" key="10">
    <source>
        <dbReference type="PROSITE-ProRule" id="PRU00560"/>
    </source>
</evidence>
<evidence type="ECO:0000259" key="12">
    <source>
        <dbReference type="PROSITE" id="PS51198"/>
    </source>
</evidence>
<gene>
    <name evidence="13" type="primary">helD</name>
    <name evidence="13" type="ORF">XAC3562_450050</name>
</gene>
<reference evidence="13 14" key="1">
    <citation type="submission" date="2014-09" db="EMBL/GenBank/DDBJ databases">
        <authorList>
            <person name="Regsiter A."/>
        </authorList>
    </citation>
    <scope>NUCLEOTIDE SEQUENCE [LARGE SCALE GENOMIC DNA]</scope>
</reference>
<feature type="binding site" evidence="10">
    <location>
        <begin position="247"/>
        <end position="254"/>
    </location>
    <ligand>
        <name>ATP</name>
        <dbReference type="ChEBI" id="CHEBI:30616"/>
    </ligand>
</feature>
<keyword evidence="4 10" id="KW-0347">Helicase</keyword>
<dbReference type="KEGG" id="xcm:J164_02416"/>
<protein>
    <recommendedName>
        <fullName evidence="8">DNA 3'-5' helicase</fullName>
        <ecNumber evidence="8">5.6.2.4</ecNumber>
    </recommendedName>
</protein>
<evidence type="ECO:0000256" key="2">
    <source>
        <dbReference type="ARBA" id="ARBA00022741"/>
    </source>
</evidence>
<keyword evidence="14" id="KW-1185">Reference proteome</keyword>
<dbReference type="GO" id="GO:0005524">
    <property type="term" value="F:ATP binding"/>
    <property type="evidence" value="ECO:0007669"/>
    <property type="project" value="UniProtKB-UniRule"/>
</dbReference>
<name>A0A0U5FE39_XANCI</name>
<dbReference type="KEGG" id="xcw:J162_02419"/>
<evidence type="ECO:0000256" key="9">
    <source>
        <dbReference type="ARBA" id="ARBA00048988"/>
    </source>
</evidence>